<dbReference type="InterPro" id="IPR056136">
    <property type="entry name" value="DUF7719"/>
</dbReference>
<keyword evidence="2" id="KW-0812">Transmembrane</keyword>
<accession>G9NRB6</accession>
<reference evidence="4 5" key="1">
    <citation type="journal article" date="2011" name="Genome Biol.">
        <title>Comparative genome sequence analysis underscores mycoparasitism as the ancestral life style of Trichoderma.</title>
        <authorList>
            <person name="Kubicek C.P."/>
            <person name="Herrera-Estrella A."/>
            <person name="Seidl-Seiboth V."/>
            <person name="Martinez D.A."/>
            <person name="Druzhinina I.S."/>
            <person name="Thon M."/>
            <person name="Zeilinger S."/>
            <person name="Casas-Flores S."/>
            <person name="Horwitz B.A."/>
            <person name="Mukherjee P.K."/>
            <person name="Mukherjee M."/>
            <person name="Kredics L."/>
            <person name="Alcaraz L.D."/>
            <person name="Aerts A."/>
            <person name="Antal Z."/>
            <person name="Atanasova L."/>
            <person name="Cervantes-Badillo M.G."/>
            <person name="Challacombe J."/>
            <person name="Chertkov O."/>
            <person name="McCluskey K."/>
            <person name="Coulpier F."/>
            <person name="Deshpande N."/>
            <person name="von Doehren H."/>
            <person name="Ebbole D.J."/>
            <person name="Esquivel-Naranjo E.U."/>
            <person name="Fekete E."/>
            <person name="Flipphi M."/>
            <person name="Glaser F."/>
            <person name="Gomez-Rodriguez E.Y."/>
            <person name="Gruber S."/>
            <person name="Han C."/>
            <person name="Henrissat B."/>
            <person name="Hermosa R."/>
            <person name="Hernandez-Onate M."/>
            <person name="Karaffa L."/>
            <person name="Kosti I."/>
            <person name="Le Crom S."/>
            <person name="Lindquist E."/>
            <person name="Lucas S."/>
            <person name="Luebeck M."/>
            <person name="Luebeck P.S."/>
            <person name="Margeot A."/>
            <person name="Metz B."/>
            <person name="Misra M."/>
            <person name="Nevalainen H."/>
            <person name="Omann M."/>
            <person name="Packer N."/>
            <person name="Perrone G."/>
            <person name="Uresti-Rivera E.E."/>
            <person name="Salamov A."/>
            <person name="Schmoll M."/>
            <person name="Seiboth B."/>
            <person name="Shapiro H."/>
            <person name="Sukno S."/>
            <person name="Tamayo-Ramos J.A."/>
            <person name="Tisch D."/>
            <person name="Wiest A."/>
            <person name="Wilkinson H.H."/>
            <person name="Zhang M."/>
            <person name="Coutinho P.M."/>
            <person name="Kenerley C.M."/>
            <person name="Monte E."/>
            <person name="Baker S.E."/>
            <person name="Grigoriev I.V."/>
        </authorList>
    </citation>
    <scope>NUCLEOTIDE SEQUENCE [LARGE SCALE GENOMIC DNA]</scope>
    <source>
        <strain evidence="5">ATCC 20476 / IMI 206040</strain>
    </source>
</reference>
<dbReference type="AlphaFoldDB" id="G9NRB6"/>
<evidence type="ECO:0000256" key="2">
    <source>
        <dbReference type="SAM" id="Phobius"/>
    </source>
</evidence>
<dbReference type="HOGENOM" id="CLU_074873_0_1_1"/>
<feature type="region of interest" description="Disordered" evidence="1">
    <location>
        <begin position="1"/>
        <end position="27"/>
    </location>
</feature>
<feature type="compositionally biased region" description="Basic residues" evidence="1">
    <location>
        <begin position="1"/>
        <end position="14"/>
    </location>
</feature>
<dbReference type="STRING" id="452589.G9NRB6"/>
<feature type="transmembrane region" description="Helical" evidence="2">
    <location>
        <begin position="145"/>
        <end position="163"/>
    </location>
</feature>
<protein>
    <recommendedName>
        <fullName evidence="3">DUF7719 domain-containing protein</fullName>
    </recommendedName>
</protein>
<keyword evidence="5" id="KW-1185">Reference proteome</keyword>
<feature type="transmembrane region" description="Helical" evidence="2">
    <location>
        <begin position="106"/>
        <end position="124"/>
    </location>
</feature>
<dbReference type="OMA" id="GYFYVMK"/>
<evidence type="ECO:0000313" key="5">
    <source>
        <dbReference type="Proteomes" id="UP000005426"/>
    </source>
</evidence>
<comment type="caution">
    <text evidence="4">The sequence shown here is derived from an EMBL/GenBank/DDBJ whole genome shotgun (WGS) entry which is preliminary data.</text>
</comment>
<dbReference type="eggNOG" id="ENOG502S6U5">
    <property type="taxonomic scope" value="Eukaryota"/>
</dbReference>
<keyword evidence="2" id="KW-0472">Membrane</keyword>
<dbReference type="OrthoDB" id="5597489at2759"/>
<dbReference type="Pfam" id="PF24841">
    <property type="entry name" value="DUF7719"/>
    <property type="match status" value="1"/>
</dbReference>
<dbReference type="Proteomes" id="UP000005426">
    <property type="component" value="Unassembled WGS sequence"/>
</dbReference>
<dbReference type="KEGG" id="tatv:25784513"/>
<dbReference type="PANTHER" id="PTHR37846">
    <property type="entry name" value="YALI0B21296P"/>
    <property type="match status" value="1"/>
</dbReference>
<evidence type="ECO:0000313" key="4">
    <source>
        <dbReference type="EMBL" id="EHK46551.1"/>
    </source>
</evidence>
<feature type="transmembrane region" description="Helical" evidence="2">
    <location>
        <begin position="183"/>
        <end position="208"/>
    </location>
</feature>
<keyword evidence="2" id="KW-1133">Transmembrane helix</keyword>
<sequence>MVKNRKEKPPKAVKLRQPDRSGPTEQTLLQFADEQQLFKKAAKRERQLAGDGNEDDDDDDEEAQMSPGAERFLEALLYTATLATLHVTFDVLVMNQYGTEIKWDRVIQNAGRAFLAFFILFYVLHPSTPHATLVPGLPQRLQRPLRQLLFFAMSCAAGCSLVYTTNARGYMYNMKRAPPLGCIWLWAVVELDLLWAVSSLAVTGVYMWTNGYSFK</sequence>
<evidence type="ECO:0000256" key="1">
    <source>
        <dbReference type="SAM" id="MobiDB-lite"/>
    </source>
</evidence>
<dbReference type="RefSeq" id="XP_013944431.1">
    <property type="nucleotide sequence ID" value="XM_014088956.1"/>
</dbReference>
<gene>
    <name evidence="4" type="ORF">TRIATDRAFT_43387</name>
</gene>
<proteinExistence type="predicted"/>
<dbReference type="PANTHER" id="PTHR37846:SF1">
    <property type="entry name" value="DEACETYLASE-LIKE PROTEIN"/>
    <property type="match status" value="1"/>
</dbReference>
<dbReference type="GeneID" id="25784513"/>
<dbReference type="EMBL" id="ABDG02000022">
    <property type="protein sequence ID" value="EHK46551.1"/>
    <property type="molecule type" value="Genomic_DNA"/>
</dbReference>
<evidence type="ECO:0000259" key="3">
    <source>
        <dbReference type="Pfam" id="PF24841"/>
    </source>
</evidence>
<name>G9NRB6_HYPAI</name>
<organism evidence="4 5">
    <name type="scientific">Hypocrea atroviridis (strain ATCC 20476 / IMI 206040)</name>
    <name type="common">Trichoderma atroviride</name>
    <dbReference type="NCBI Taxonomy" id="452589"/>
    <lineage>
        <taxon>Eukaryota</taxon>
        <taxon>Fungi</taxon>
        <taxon>Dikarya</taxon>
        <taxon>Ascomycota</taxon>
        <taxon>Pezizomycotina</taxon>
        <taxon>Sordariomycetes</taxon>
        <taxon>Hypocreomycetidae</taxon>
        <taxon>Hypocreales</taxon>
        <taxon>Hypocreaceae</taxon>
        <taxon>Trichoderma</taxon>
    </lineage>
</organism>
<feature type="compositionally biased region" description="Acidic residues" evidence="1">
    <location>
        <begin position="52"/>
        <end position="63"/>
    </location>
</feature>
<feature type="region of interest" description="Disordered" evidence="1">
    <location>
        <begin position="40"/>
        <end position="64"/>
    </location>
</feature>
<feature type="domain" description="DUF7719" evidence="3">
    <location>
        <begin position="146"/>
        <end position="214"/>
    </location>
</feature>